<name>A0AAN8RTX1_POLSC</name>
<evidence type="ECO:0000313" key="1">
    <source>
        <dbReference type="EMBL" id="KAK6622804.1"/>
    </source>
</evidence>
<sequence>MHPLTLKEKSLLALVPEEAAMISNVLPNVPLLRETREYDFFFLGKCGENRFSLSCRDVCQRGWGADRKEEEKNNGSARKGISQWRILQDNYKNTW</sequence>
<comment type="caution">
    <text evidence="1">The sequence shown here is derived from an EMBL/GenBank/DDBJ whole genome shotgun (WGS) entry which is preliminary data.</text>
</comment>
<dbReference type="Proteomes" id="UP001372834">
    <property type="component" value="Unassembled WGS sequence"/>
</dbReference>
<accession>A0AAN8RTX1</accession>
<evidence type="ECO:0000313" key="2">
    <source>
        <dbReference type="Proteomes" id="UP001372834"/>
    </source>
</evidence>
<gene>
    <name evidence="1" type="ORF">RUM43_008647</name>
</gene>
<protein>
    <submittedName>
        <fullName evidence="1">Uncharacterized protein</fullName>
    </submittedName>
</protein>
<reference evidence="1 2" key="1">
    <citation type="submission" date="2023-10" db="EMBL/GenBank/DDBJ databases">
        <title>Genomes of two closely related lineages of the louse Polyplax serrata with different host specificities.</title>
        <authorList>
            <person name="Martinu J."/>
            <person name="Tarabai H."/>
            <person name="Stefka J."/>
            <person name="Hypsa V."/>
        </authorList>
    </citation>
    <scope>NUCLEOTIDE SEQUENCE [LARGE SCALE GENOMIC DNA]</scope>
    <source>
        <strain evidence="1">HR10_N</strain>
    </source>
</reference>
<organism evidence="1 2">
    <name type="scientific">Polyplax serrata</name>
    <name type="common">Common mouse louse</name>
    <dbReference type="NCBI Taxonomy" id="468196"/>
    <lineage>
        <taxon>Eukaryota</taxon>
        <taxon>Metazoa</taxon>
        <taxon>Ecdysozoa</taxon>
        <taxon>Arthropoda</taxon>
        <taxon>Hexapoda</taxon>
        <taxon>Insecta</taxon>
        <taxon>Pterygota</taxon>
        <taxon>Neoptera</taxon>
        <taxon>Paraneoptera</taxon>
        <taxon>Psocodea</taxon>
        <taxon>Troctomorpha</taxon>
        <taxon>Phthiraptera</taxon>
        <taxon>Anoplura</taxon>
        <taxon>Polyplacidae</taxon>
        <taxon>Polyplax</taxon>
    </lineage>
</organism>
<proteinExistence type="predicted"/>
<dbReference type="EMBL" id="JAWJWE010000038">
    <property type="protein sequence ID" value="KAK6622804.1"/>
    <property type="molecule type" value="Genomic_DNA"/>
</dbReference>
<dbReference type="AlphaFoldDB" id="A0AAN8RTX1"/>